<accession>S3N0V4</accession>
<dbReference type="InterPro" id="IPR036761">
    <property type="entry name" value="TTHA0802/YceI-like_sf"/>
</dbReference>
<evidence type="ECO:0000313" key="4">
    <source>
        <dbReference type="Proteomes" id="UP000014568"/>
    </source>
</evidence>
<dbReference type="PANTHER" id="PTHR34406">
    <property type="entry name" value="PROTEIN YCEI"/>
    <property type="match status" value="1"/>
</dbReference>
<feature type="chain" id="PRO_5004523574" description="Lipid/polyisoprenoid-binding YceI-like domain-containing protein" evidence="1">
    <location>
        <begin position="22"/>
        <end position="192"/>
    </location>
</feature>
<keyword evidence="4" id="KW-1185">Reference proteome</keyword>
<dbReference type="OrthoDB" id="9811006at2"/>
<sequence>MNFKALSLGMGLVIASTAALAKPVDYKIDPTHTATVFSWNHMGFSTPSANFTNIQGTIRVDLDQPEKSAVNVTIPVSSVNTNVAVLDKEFQEKAWFDAATYPNITFKSTKVESADKKNFKITGDLTIKGVTKPVVLTGSLNKRGVHPMSKLDTVGFNATTSFDRSAFGIGNYVPNVGDKITVNITTEASVAK</sequence>
<gene>
    <name evidence="3" type="ORF">F945_02103</name>
</gene>
<comment type="caution">
    <text evidence="3">The sequence shown here is derived from an EMBL/GenBank/DDBJ whole genome shotgun (WGS) entry which is preliminary data.</text>
</comment>
<dbReference type="InterPro" id="IPR007372">
    <property type="entry name" value="Lipid/polyisoprenoid-bd_YceI"/>
</dbReference>
<dbReference type="RefSeq" id="WP_016656509.1">
    <property type="nucleotide sequence ID" value="NZ_KE340353.1"/>
</dbReference>
<name>S3N0V4_9GAMM</name>
<evidence type="ECO:0000313" key="3">
    <source>
        <dbReference type="EMBL" id="EPF73347.1"/>
    </source>
</evidence>
<dbReference type="EMBL" id="ATGI01000027">
    <property type="protein sequence ID" value="EPF73347.1"/>
    <property type="molecule type" value="Genomic_DNA"/>
</dbReference>
<dbReference type="Pfam" id="PF04264">
    <property type="entry name" value="YceI"/>
    <property type="match status" value="1"/>
</dbReference>
<protein>
    <recommendedName>
        <fullName evidence="2">Lipid/polyisoprenoid-binding YceI-like domain-containing protein</fullName>
    </recommendedName>
</protein>
<dbReference type="SUPFAM" id="SSF101874">
    <property type="entry name" value="YceI-like"/>
    <property type="match status" value="1"/>
</dbReference>
<organism evidence="3 4">
    <name type="scientific">Acinetobacter rudis CIP 110305</name>
    <dbReference type="NCBI Taxonomy" id="421052"/>
    <lineage>
        <taxon>Bacteria</taxon>
        <taxon>Pseudomonadati</taxon>
        <taxon>Pseudomonadota</taxon>
        <taxon>Gammaproteobacteria</taxon>
        <taxon>Moraxellales</taxon>
        <taxon>Moraxellaceae</taxon>
        <taxon>Acinetobacter</taxon>
    </lineage>
</organism>
<dbReference type="AlphaFoldDB" id="S3N0V4"/>
<dbReference type="HOGENOM" id="CLU_071003_1_2_6"/>
<dbReference type="STRING" id="632955.GCA_000829675_03437"/>
<feature type="domain" description="Lipid/polyisoprenoid-binding YceI-like" evidence="2">
    <location>
        <begin position="25"/>
        <end position="189"/>
    </location>
</feature>
<keyword evidence="1" id="KW-0732">Signal</keyword>
<dbReference type="SMART" id="SM00867">
    <property type="entry name" value="YceI"/>
    <property type="match status" value="1"/>
</dbReference>
<dbReference type="Proteomes" id="UP000014568">
    <property type="component" value="Unassembled WGS sequence"/>
</dbReference>
<dbReference type="eggNOG" id="COG2353">
    <property type="taxonomic scope" value="Bacteria"/>
</dbReference>
<evidence type="ECO:0000256" key="1">
    <source>
        <dbReference type="SAM" id="SignalP"/>
    </source>
</evidence>
<dbReference type="PANTHER" id="PTHR34406:SF1">
    <property type="entry name" value="PROTEIN YCEI"/>
    <property type="match status" value="1"/>
</dbReference>
<dbReference type="PATRIC" id="fig|421052.3.peg.2055"/>
<evidence type="ECO:0000259" key="2">
    <source>
        <dbReference type="SMART" id="SM00867"/>
    </source>
</evidence>
<reference evidence="3 4" key="1">
    <citation type="submission" date="2013-06" db="EMBL/GenBank/DDBJ databases">
        <title>The Genome Sequence of Acinetobacter rudis CIP 110305.</title>
        <authorList>
            <consortium name="The Broad Institute Genome Sequencing Platform"/>
            <consortium name="The Broad Institute Genome Sequencing Center for Infectious Disease"/>
            <person name="Cerqueira G."/>
            <person name="Feldgarden M."/>
            <person name="Courvalin P."/>
            <person name="Perichon B."/>
            <person name="Grillot-Courvalin C."/>
            <person name="Clermont D."/>
            <person name="Rocha E."/>
            <person name="Yoon E.-J."/>
            <person name="Nemec A."/>
            <person name="Young S.K."/>
            <person name="Zeng Q."/>
            <person name="Gargeya S."/>
            <person name="Fitzgerald M."/>
            <person name="Abouelleil A."/>
            <person name="Alvarado L."/>
            <person name="Berlin A.M."/>
            <person name="Chapman S.B."/>
            <person name="Dewar J."/>
            <person name="Goldberg J."/>
            <person name="Griggs A."/>
            <person name="Gujja S."/>
            <person name="Hansen M."/>
            <person name="Howarth C."/>
            <person name="Imamovic A."/>
            <person name="Larimer J."/>
            <person name="McCowan C."/>
            <person name="Murphy C."/>
            <person name="Pearson M."/>
            <person name="Priest M."/>
            <person name="Roberts A."/>
            <person name="Saif S."/>
            <person name="Shea T."/>
            <person name="Sykes S."/>
            <person name="Wortman J."/>
            <person name="Nusbaum C."/>
            <person name="Birren B."/>
        </authorList>
    </citation>
    <scope>NUCLEOTIDE SEQUENCE [LARGE SCALE GENOMIC DNA]</scope>
    <source>
        <strain evidence="3 4">CIP 110305</strain>
    </source>
</reference>
<proteinExistence type="predicted"/>
<feature type="signal peptide" evidence="1">
    <location>
        <begin position="1"/>
        <end position="21"/>
    </location>
</feature>
<dbReference type="Gene3D" id="2.40.128.110">
    <property type="entry name" value="Lipid/polyisoprenoid-binding, YceI-like"/>
    <property type="match status" value="1"/>
</dbReference>